<reference evidence="1" key="1">
    <citation type="submission" date="2018-05" db="EMBL/GenBank/DDBJ databases">
        <authorList>
            <person name="Lanie J.A."/>
            <person name="Ng W.-L."/>
            <person name="Kazmierczak K.M."/>
            <person name="Andrzejewski T.M."/>
            <person name="Davidsen T.M."/>
            <person name="Wayne K.J."/>
            <person name="Tettelin H."/>
            <person name="Glass J.I."/>
            <person name="Rusch D."/>
            <person name="Podicherti R."/>
            <person name="Tsui H.-C.T."/>
            <person name="Winkler M.E."/>
        </authorList>
    </citation>
    <scope>NUCLEOTIDE SEQUENCE</scope>
</reference>
<dbReference type="SUPFAM" id="SSF102588">
    <property type="entry name" value="LmbE-like"/>
    <property type="match status" value="1"/>
</dbReference>
<evidence type="ECO:0000313" key="1">
    <source>
        <dbReference type="EMBL" id="SUZ99553.1"/>
    </source>
</evidence>
<dbReference type="Pfam" id="PF02585">
    <property type="entry name" value="PIG-L"/>
    <property type="match status" value="1"/>
</dbReference>
<dbReference type="PANTHER" id="PTHR12993">
    <property type="entry name" value="N-ACETYLGLUCOSAMINYL-PHOSPHATIDYLINOSITOL DE-N-ACETYLASE-RELATED"/>
    <property type="match status" value="1"/>
</dbReference>
<dbReference type="AlphaFoldDB" id="A0A381SEH4"/>
<dbReference type="Gene3D" id="3.40.50.10320">
    <property type="entry name" value="LmbE-like"/>
    <property type="match status" value="1"/>
</dbReference>
<feature type="non-terminal residue" evidence="1">
    <location>
        <position position="1"/>
    </location>
</feature>
<gene>
    <name evidence="1" type="ORF">METZ01_LOCUS52407</name>
</gene>
<evidence type="ECO:0008006" key="2">
    <source>
        <dbReference type="Google" id="ProtNLM"/>
    </source>
</evidence>
<dbReference type="EMBL" id="UINC01002713">
    <property type="protein sequence ID" value="SUZ99553.1"/>
    <property type="molecule type" value="Genomic_DNA"/>
</dbReference>
<accession>A0A381SEH4</accession>
<dbReference type="InterPro" id="IPR003737">
    <property type="entry name" value="GlcNAc_PI_deacetylase-related"/>
</dbReference>
<organism evidence="1">
    <name type="scientific">marine metagenome</name>
    <dbReference type="NCBI Taxonomy" id="408172"/>
    <lineage>
        <taxon>unclassified sequences</taxon>
        <taxon>metagenomes</taxon>
        <taxon>ecological metagenomes</taxon>
    </lineage>
</organism>
<name>A0A381SEH4_9ZZZZ</name>
<dbReference type="PANTHER" id="PTHR12993:SF11">
    <property type="entry name" value="N-ACETYLGLUCOSAMINYL-PHOSPHATIDYLINOSITOL DE-N-ACETYLASE"/>
    <property type="match status" value="1"/>
</dbReference>
<dbReference type="GO" id="GO:0016811">
    <property type="term" value="F:hydrolase activity, acting on carbon-nitrogen (but not peptide) bonds, in linear amides"/>
    <property type="evidence" value="ECO:0007669"/>
    <property type="project" value="TreeGrafter"/>
</dbReference>
<sequence length="215" mass="24322">VTATRGQAGKMGEPPVCTRDELPATRERELRTAAEILGIHEISVLDYQDKALAEASPELIRADLVALLRAFRPHIVITFDPNGLNQHPDHVAISRFTSDAIAAAADARWPSNGQPHFVDRLLWTPPVPPWELARQADLARNPGIDFLFDIARWRDRKEAALRAHRTQHLAINRLWFDQRDVKSLLSFEAYRQAWGPVLPEVPMSQLPLTEYESSE</sequence>
<dbReference type="InterPro" id="IPR024078">
    <property type="entry name" value="LmbE-like_dom_sf"/>
</dbReference>
<protein>
    <recommendedName>
        <fullName evidence="2">GlcNAc-PI de-N-acetylase</fullName>
    </recommendedName>
</protein>
<proteinExistence type="predicted"/>